<accession>A0A016TI62</accession>
<keyword evidence="2" id="KW-1185">Reference proteome</keyword>
<sequence length="84" mass="9152">MSEKIHILFRIIQYLLFFLPGDTGAGVIILSGGTPAPTSEIGRHWQWSLASVSDRRDAPPTNDRLIGITVASDGYARCYTSCGL</sequence>
<evidence type="ECO:0000313" key="2">
    <source>
        <dbReference type="Proteomes" id="UP000024635"/>
    </source>
</evidence>
<protein>
    <submittedName>
        <fullName evidence="1">Uncharacterized protein</fullName>
    </submittedName>
</protein>
<evidence type="ECO:0000313" key="1">
    <source>
        <dbReference type="EMBL" id="EYC02370.1"/>
    </source>
</evidence>
<organism evidence="1 2">
    <name type="scientific">Ancylostoma ceylanicum</name>
    <dbReference type="NCBI Taxonomy" id="53326"/>
    <lineage>
        <taxon>Eukaryota</taxon>
        <taxon>Metazoa</taxon>
        <taxon>Ecdysozoa</taxon>
        <taxon>Nematoda</taxon>
        <taxon>Chromadorea</taxon>
        <taxon>Rhabditida</taxon>
        <taxon>Rhabditina</taxon>
        <taxon>Rhabditomorpha</taxon>
        <taxon>Strongyloidea</taxon>
        <taxon>Ancylostomatidae</taxon>
        <taxon>Ancylostomatinae</taxon>
        <taxon>Ancylostoma</taxon>
    </lineage>
</organism>
<dbReference type="EMBL" id="JARK01001436">
    <property type="protein sequence ID" value="EYC02370.1"/>
    <property type="molecule type" value="Genomic_DNA"/>
</dbReference>
<gene>
    <name evidence="1" type="primary">Acey_s0100.g3257</name>
    <name evidence="1" type="ORF">Y032_0100g3257</name>
</gene>
<comment type="caution">
    <text evidence="1">The sequence shown here is derived from an EMBL/GenBank/DDBJ whole genome shotgun (WGS) entry which is preliminary data.</text>
</comment>
<proteinExistence type="predicted"/>
<dbReference type="AlphaFoldDB" id="A0A016TI62"/>
<dbReference type="Proteomes" id="UP000024635">
    <property type="component" value="Unassembled WGS sequence"/>
</dbReference>
<name>A0A016TI62_9BILA</name>
<reference evidence="2" key="1">
    <citation type="journal article" date="2015" name="Nat. Genet.">
        <title>The genome and transcriptome of the zoonotic hookworm Ancylostoma ceylanicum identify infection-specific gene families.</title>
        <authorList>
            <person name="Schwarz E.M."/>
            <person name="Hu Y."/>
            <person name="Antoshechkin I."/>
            <person name="Miller M.M."/>
            <person name="Sternberg P.W."/>
            <person name="Aroian R.V."/>
        </authorList>
    </citation>
    <scope>NUCLEOTIDE SEQUENCE</scope>
    <source>
        <strain evidence="2">HY135</strain>
    </source>
</reference>